<sequence length="65" mass="7373">MRKVRDDTPSKDRLALELPVKDVADARASAPVERNEDFPEALVTVTPEARPMCLQWTVWPPAWVT</sequence>
<evidence type="ECO:0000313" key="1">
    <source>
        <dbReference type="EMBL" id="GGG82659.1"/>
    </source>
</evidence>
<accession>A0A8J2ZN31</accession>
<dbReference type="AlphaFoldDB" id="A0A8J2ZN31"/>
<dbReference type="EMBL" id="BMJV01000008">
    <property type="protein sequence ID" value="GGG82659.1"/>
    <property type="molecule type" value="Genomic_DNA"/>
</dbReference>
<reference evidence="1" key="2">
    <citation type="submission" date="2020-09" db="EMBL/GenBank/DDBJ databases">
        <authorList>
            <person name="Sun Q."/>
            <person name="Zhou Y."/>
        </authorList>
    </citation>
    <scope>NUCLEOTIDE SEQUENCE</scope>
    <source>
        <strain evidence="1">CGMCC 1.15762</strain>
    </source>
</reference>
<organism evidence="1 2">
    <name type="scientific">Salipiger pallidus</name>
    <dbReference type="NCBI Taxonomy" id="1775170"/>
    <lineage>
        <taxon>Bacteria</taxon>
        <taxon>Pseudomonadati</taxon>
        <taxon>Pseudomonadota</taxon>
        <taxon>Alphaproteobacteria</taxon>
        <taxon>Rhodobacterales</taxon>
        <taxon>Roseobacteraceae</taxon>
        <taxon>Salipiger</taxon>
    </lineage>
</organism>
<dbReference type="Proteomes" id="UP000617145">
    <property type="component" value="Unassembled WGS sequence"/>
</dbReference>
<protein>
    <submittedName>
        <fullName evidence="1">Uncharacterized protein</fullName>
    </submittedName>
</protein>
<comment type="caution">
    <text evidence="1">The sequence shown here is derived from an EMBL/GenBank/DDBJ whole genome shotgun (WGS) entry which is preliminary data.</text>
</comment>
<proteinExistence type="predicted"/>
<gene>
    <name evidence="1" type="ORF">GCM10011415_35540</name>
</gene>
<name>A0A8J2ZN31_9RHOB</name>
<evidence type="ECO:0000313" key="2">
    <source>
        <dbReference type="Proteomes" id="UP000617145"/>
    </source>
</evidence>
<reference evidence="1" key="1">
    <citation type="journal article" date="2014" name="Int. J. Syst. Evol. Microbiol.">
        <title>Complete genome sequence of Corynebacterium casei LMG S-19264T (=DSM 44701T), isolated from a smear-ripened cheese.</title>
        <authorList>
            <consortium name="US DOE Joint Genome Institute (JGI-PGF)"/>
            <person name="Walter F."/>
            <person name="Albersmeier A."/>
            <person name="Kalinowski J."/>
            <person name="Ruckert C."/>
        </authorList>
    </citation>
    <scope>NUCLEOTIDE SEQUENCE</scope>
    <source>
        <strain evidence="1">CGMCC 1.15762</strain>
    </source>
</reference>
<keyword evidence="2" id="KW-1185">Reference proteome</keyword>